<dbReference type="PANTHER" id="PTHR31636">
    <property type="entry name" value="OSJNBA0084A10.13 PROTEIN-RELATED"/>
    <property type="match status" value="1"/>
</dbReference>
<feature type="region of interest" description="Disordered" evidence="4">
    <location>
        <begin position="47"/>
        <end position="101"/>
    </location>
</feature>
<evidence type="ECO:0000256" key="3">
    <source>
        <dbReference type="PROSITE-ProRule" id="PRU01191"/>
    </source>
</evidence>
<keyword evidence="1" id="KW-0805">Transcription regulation</keyword>
<evidence type="ECO:0000256" key="4">
    <source>
        <dbReference type="SAM" id="MobiDB-lite"/>
    </source>
</evidence>
<reference evidence="5" key="1">
    <citation type="submission" date="2021-01" db="UniProtKB">
        <authorList>
            <consortium name="EnsemblPlants"/>
        </authorList>
    </citation>
    <scope>IDENTIFICATION</scope>
</reference>
<evidence type="ECO:0008006" key="7">
    <source>
        <dbReference type="Google" id="ProtNLM"/>
    </source>
</evidence>
<protein>
    <recommendedName>
        <fullName evidence="7">Scarecrow-like protein 6</fullName>
    </recommendedName>
</protein>
<evidence type="ECO:0000313" key="6">
    <source>
        <dbReference type="Proteomes" id="UP000594263"/>
    </source>
</evidence>
<sequence>MPLPFDFQGKPNLQQQHQLLGFFPQDLTATEQQLQWSHAKAEEAALSGYVGREPTSVLDPRRSPSPPHSSATLSSSLGSSASGGAPTPVASQEPCGGGGRNYNVEFDQSMFGFILNDNSDARIDDPSGLGKLISAAPVTQSDLDSLGAIYHHPQHQTGDEFGAFSGNLQESGFGSGQGSIFGQLGNNIVGNSCIESLFNQQQQLQHQTTKSLINHHQPSQSPSLFLPCGFSDQPIFHLPNPKRLNTRPALDSEQQNQIEKNQFLAQNQLQMQASMMPASAACKKMLQSDGTVEEMGLQQQALFEQIFKSAELLSTGNLVLAQGILARLNHQLSPIGKPLQRVAYYFKESLQLLLLLSSNNLDVNSAVTASTALSSFSPPLSLILKLGAFKSFSEISPVVQFANFTSNQAILEAVEMHDRIHVIDFDIGYGGQWASFMQELALRNSSGGVISLKITAFVSSYDDIELGLIQESLRLFAEELNVDLDVKIFGFDLLNSVSHYVGDGEAVAVNLPIGILYNCGLPLPFVLRSIKQLSPKIVVTLERGCDRYDLPFAHNVIQAVESYANLLESLDAVNGNSDIVQKLERFMIHPAIERLVLQRFRVQDTSPPWRTFFISSSFTPLLLSNFNESQGECLVQRTMVHGFHLEKKRSSLVLCWQQKELISATAWGC</sequence>
<feature type="short sequence motif" description="VHIID" evidence="3">
    <location>
        <begin position="420"/>
        <end position="424"/>
    </location>
</feature>
<feature type="region of interest" description="VHIID" evidence="3">
    <location>
        <begin position="389"/>
        <end position="454"/>
    </location>
</feature>
<feature type="compositionally biased region" description="Low complexity" evidence="4">
    <location>
        <begin position="68"/>
        <end position="91"/>
    </location>
</feature>
<dbReference type="InterPro" id="IPR005202">
    <property type="entry name" value="TF_GRAS"/>
</dbReference>
<comment type="similarity">
    <text evidence="3">Belongs to the GRAS family.</text>
</comment>
<comment type="caution">
    <text evidence="3">Lacks conserved residue(s) required for the propagation of feature annotation.</text>
</comment>
<dbReference type="Gramene" id="Kaladp0032s0361.1.v1.1">
    <property type="protein sequence ID" value="Kaladp0032s0361.1.v1.1.CDS.1"/>
    <property type="gene ID" value="Kaladp0032s0361.v1.1"/>
</dbReference>
<keyword evidence="2" id="KW-0804">Transcription</keyword>
<evidence type="ECO:0000256" key="1">
    <source>
        <dbReference type="ARBA" id="ARBA00023015"/>
    </source>
</evidence>
<dbReference type="Pfam" id="PF03514">
    <property type="entry name" value="GRAS"/>
    <property type="match status" value="1"/>
</dbReference>
<dbReference type="PROSITE" id="PS50985">
    <property type="entry name" value="GRAS"/>
    <property type="match status" value="1"/>
</dbReference>
<keyword evidence="6" id="KW-1185">Reference proteome</keyword>
<proteinExistence type="inferred from homology"/>
<dbReference type="AlphaFoldDB" id="A0A7N0TD27"/>
<evidence type="ECO:0000256" key="2">
    <source>
        <dbReference type="ARBA" id="ARBA00023163"/>
    </source>
</evidence>
<accession>A0A7N0TD27</accession>
<dbReference type="EnsemblPlants" id="Kaladp0032s0361.1.v1.1">
    <property type="protein sequence ID" value="Kaladp0032s0361.1.v1.1.CDS.1"/>
    <property type="gene ID" value="Kaladp0032s0361.v1.1"/>
</dbReference>
<dbReference type="OMA" id="NHKVLGA"/>
<organism evidence="5 6">
    <name type="scientific">Kalanchoe fedtschenkoi</name>
    <name type="common">Lavender scallops</name>
    <name type="synonym">South American air plant</name>
    <dbReference type="NCBI Taxonomy" id="63787"/>
    <lineage>
        <taxon>Eukaryota</taxon>
        <taxon>Viridiplantae</taxon>
        <taxon>Streptophyta</taxon>
        <taxon>Embryophyta</taxon>
        <taxon>Tracheophyta</taxon>
        <taxon>Spermatophyta</taxon>
        <taxon>Magnoliopsida</taxon>
        <taxon>eudicotyledons</taxon>
        <taxon>Gunneridae</taxon>
        <taxon>Pentapetalae</taxon>
        <taxon>Saxifragales</taxon>
        <taxon>Crassulaceae</taxon>
        <taxon>Kalanchoe</taxon>
    </lineage>
</organism>
<feature type="region of interest" description="SAW" evidence="3">
    <location>
        <begin position="597"/>
        <end position="668"/>
    </location>
</feature>
<dbReference type="Proteomes" id="UP000594263">
    <property type="component" value="Unplaced"/>
</dbReference>
<name>A0A7N0TD27_KALFE</name>
<evidence type="ECO:0000313" key="5">
    <source>
        <dbReference type="EnsemblPlants" id="Kaladp0032s0361.1.v1.1.CDS.1"/>
    </source>
</evidence>